<feature type="transmembrane region" description="Helical" evidence="6">
    <location>
        <begin position="236"/>
        <end position="259"/>
    </location>
</feature>
<evidence type="ECO:0000313" key="7">
    <source>
        <dbReference type="EMBL" id="MBO8431684.1"/>
    </source>
</evidence>
<feature type="transmembrane region" description="Helical" evidence="6">
    <location>
        <begin position="42"/>
        <end position="63"/>
    </location>
</feature>
<evidence type="ECO:0000256" key="6">
    <source>
        <dbReference type="SAM" id="Phobius"/>
    </source>
</evidence>
<dbReference type="Proteomes" id="UP000823612">
    <property type="component" value="Unassembled WGS sequence"/>
</dbReference>
<feature type="transmembrane region" description="Helical" evidence="6">
    <location>
        <begin position="362"/>
        <end position="382"/>
    </location>
</feature>
<feature type="transmembrane region" description="Helical" evidence="6">
    <location>
        <begin position="294"/>
        <end position="313"/>
    </location>
</feature>
<evidence type="ECO:0000313" key="8">
    <source>
        <dbReference type="Proteomes" id="UP000823612"/>
    </source>
</evidence>
<dbReference type="PANTHER" id="PTHR30250">
    <property type="entry name" value="PST FAMILY PREDICTED COLANIC ACID TRANSPORTER"/>
    <property type="match status" value="1"/>
</dbReference>
<dbReference type="InterPro" id="IPR050833">
    <property type="entry name" value="Poly_Biosynth_Transport"/>
</dbReference>
<comment type="subcellular location">
    <subcellularLocation>
        <location evidence="1">Cell membrane</location>
        <topology evidence="1">Multi-pass membrane protein</topology>
    </subcellularLocation>
</comment>
<keyword evidence="2" id="KW-1003">Cell membrane</keyword>
<evidence type="ECO:0000256" key="3">
    <source>
        <dbReference type="ARBA" id="ARBA00022692"/>
    </source>
</evidence>
<evidence type="ECO:0000256" key="4">
    <source>
        <dbReference type="ARBA" id="ARBA00022989"/>
    </source>
</evidence>
<feature type="transmembrane region" description="Helical" evidence="6">
    <location>
        <begin position="113"/>
        <end position="135"/>
    </location>
</feature>
<name>A0A9D9DUT6_9BACT</name>
<feature type="transmembrane region" description="Helical" evidence="6">
    <location>
        <begin position="333"/>
        <end position="355"/>
    </location>
</feature>
<evidence type="ECO:0000256" key="5">
    <source>
        <dbReference type="ARBA" id="ARBA00023136"/>
    </source>
</evidence>
<feature type="transmembrane region" description="Helical" evidence="6">
    <location>
        <begin position="388"/>
        <end position="407"/>
    </location>
</feature>
<keyword evidence="4 6" id="KW-1133">Transmembrane helix</keyword>
<dbReference type="PANTHER" id="PTHR30250:SF28">
    <property type="entry name" value="POLYSACCHARIDE BIOSYNTHESIS PROTEIN"/>
    <property type="match status" value="1"/>
</dbReference>
<dbReference type="EMBL" id="JADIMZ010000004">
    <property type="protein sequence ID" value="MBO8431684.1"/>
    <property type="molecule type" value="Genomic_DNA"/>
</dbReference>
<reference evidence="7" key="2">
    <citation type="journal article" date="2021" name="PeerJ">
        <title>Extensive microbial diversity within the chicken gut microbiome revealed by metagenomics and culture.</title>
        <authorList>
            <person name="Gilroy R."/>
            <person name="Ravi A."/>
            <person name="Getino M."/>
            <person name="Pursley I."/>
            <person name="Horton D.L."/>
            <person name="Alikhan N.F."/>
            <person name="Baker D."/>
            <person name="Gharbi K."/>
            <person name="Hall N."/>
            <person name="Watson M."/>
            <person name="Adriaenssens E.M."/>
            <person name="Foster-Nyarko E."/>
            <person name="Jarju S."/>
            <person name="Secka A."/>
            <person name="Antonio M."/>
            <person name="Oren A."/>
            <person name="Chaudhuri R.R."/>
            <person name="La Ragione R."/>
            <person name="Hildebrand F."/>
            <person name="Pallen M.J."/>
        </authorList>
    </citation>
    <scope>NUCLEOTIDE SEQUENCE</scope>
    <source>
        <strain evidence="7">2889</strain>
    </source>
</reference>
<organism evidence="7 8">
    <name type="scientific">Candidatus Pullibacteroides excrementavium</name>
    <dbReference type="NCBI Taxonomy" id="2840905"/>
    <lineage>
        <taxon>Bacteria</taxon>
        <taxon>Pseudomonadati</taxon>
        <taxon>Bacteroidota</taxon>
        <taxon>Bacteroidia</taxon>
        <taxon>Bacteroidales</taxon>
        <taxon>Candidatus Pullibacteroides</taxon>
    </lineage>
</organism>
<accession>A0A9D9DUT6</accession>
<sequence length="432" mass="48389">MFRSEIYRNVAKMLSGNAIAQMVGLLFYPLLTRLYRPEDFGILNLFLSIGGVLVLVANADYHYAILLPKNEKKAVGAWQVSALCALAVVVLCGISVFFKGAIAELFNTPELAVVYPLLPLFVALSAAWMLLNYWFTRQKRFGAISTYQVSQNLSNALLKWGFGAAGRLQWGLFVSTILGLAVSLGLSVAGTFRAWGSKLLHFDWGSVRMAARRYARFPAFSLPRSLVNNLSGNLPFFMLTPFFGVAEMGFLGMGFTLAFRPVNMISSSLYQVFFQRFAENVQNQRQVMPFFRKFVLGCFLVVIPSFALLYWILPDLCAWLLGEEWLETGRYIRLMLPWIAMVCAGSCVSFLSDLFQKQALMLWVEVAYLGLRAAGLAVGIALRDIRMAILLYSLGGVLVIGFQLLCYRKWIKDYEMGLEDAEAATRGNKVKI</sequence>
<dbReference type="AlphaFoldDB" id="A0A9D9DUT6"/>
<feature type="transmembrane region" description="Helical" evidence="6">
    <location>
        <begin position="75"/>
        <end position="98"/>
    </location>
</feature>
<evidence type="ECO:0000256" key="1">
    <source>
        <dbReference type="ARBA" id="ARBA00004651"/>
    </source>
</evidence>
<feature type="transmembrane region" description="Helical" evidence="6">
    <location>
        <begin position="170"/>
        <end position="195"/>
    </location>
</feature>
<gene>
    <name evidence="7" type="ORF">IAB08_00105</name>
</gene>
<dbReference type="GO" id="GO:0005886">
    <property type="term" value="C:plasma membrane"/>
    <property type="evidence" value="ECO:0007669"/>
    <property type="project" value="UniProtKB-SubCell"/>
</dbReference>
<evidence type="ECO:0000256" key="2">
    <source>
        <dbReference type="ARBA" id="ARBA00022475"/>
    </source>
</evidence>
<proteinExistence type="predicted"/>
<feature type="transmembrane region" description="Helical" evidence="6">
    <location>
        <begin position="12"/>
        <end position="30"/>
    </location>
</feature>
<comment type="caution">
    <text evidence="7">The sequence shown here is derived from an EMBL/GenBank/DDBJ whole genome shotgun (WGS) entry which is preliminary data.</text>
</comment>
<dbReference type="Pfam" id="PF13440">
    <property type="entry name" value="Polysacc_synt_3"/>
    <property type="match status" value="1"/>
</dbReference>
<keyword evidence="5 6" id="KW-0472">Membrane</keyword>
<protein>
    <submittedName>
        <fullName evidence="7">Oligosaccharide flippase family protein</fullName>
    </submittedName>
</protein>
<reference evidence="7" key="1">
    <citation type="submission" date="2020-10" db="EMBL/GenBank/DDBJ databases">
        <authorList>
            <person name="Gilroy R."/>
        </authorList>
    </citation>
    <scope>NUCLEOTIDE SEQUENCE</scope>
    <source>
        <strain evidence="7">2889</strain>
    </source>
</reference>
<keyword evidence="3 6" id="KW-0812">Transmembrane</keyword>